<dbReference type="PANTHER" id="PTHR33643">
    <property type="entry name" value="UREASE ACCESSORY PROTEIN D"/>
    <property type="match status" value="1"/>
</dbReference>
<dbReference type="eggNOG" id="ENOG502QSQN">
    <property type="taxonomic scope" value="Eukaryota"/>
</dbReference>
<dbReference type="GeneID" id="19114089"/>
<dbReference type="Pfam" id="PF01774">
    <property type="entry name" value="UreD"/>
    <property type="match status" value="1"/>
</dbReference>
<evidence type="ECO:0008006" key="5">
    <source>
        <dbReference type="Google" id="ProtNLM"/>
    </source>
</evidence>
<dbReference type="GO" id="GO:0016151">
    <property type="term" value="F:nickel cation binding"/>
    <property type="evidence" value="ECO:0007669"/>
    <property type="project" value="InterPro"/>
</dbReference>
<sequence>MSNPFQSDTAKPGHGSIHLALLPPDTPRLRHANYQYPLKLISPAPVWTDSEPRRLIHTVYLLTYGGGLVAGDCVDLNITLEATTRLILLTQGSTKLFKSPSRQVLSRQTMTVHLATSSALCYLPDPVQPFEHSCFEQQQIYNVAVTSHGGQTGNLCVLDWVSNGRPANGENWSLFRYGSRNEVYLVTSEGKRKLLLRDNVMLDDQGINNSVASRMHGLATFGTLILYGPMFQALGNFFVEEFKALPRVGGRKWDSGSESGDEIEQDRLALRQAARQRQETAEGVLWSAASVRGCVVIKFGAPHLEAGKKWLKQMLSDQGTVATTFGERALLCLR</sequence>
<dbReference type="STRING" id="717646.M2NFQ4"/>
<dbReference type="InterPro" id="IPR002669">
    <property type="entry name" value="UreD"/>
</dbReference>
<dbReference type="PANTHER" id="PTHR33643:SF1">
    <property type="entry name" value="UREASE ACCESSORY PROTEIN D"/>
    <property type="match status" value="1"/>
</dbReference>
<evidence type="ECO:0000256" key="2">
    <source>
        <dbReference type="ARBA" id="ARBA00023186"/>
    </source>
</evidence>
<dbReference type="RefSeq" id="XP_007674884.1">
    <property type="nucleotide sequence ID" value="XM_007676694.1"/>
</dbReference>
<evidence type="ECO:0000313" key="4">
    <source>
        <dbReference type="Proteomes" id="UP000011761"/>
    </source>
</evidence>
<name>M2NFQ4_BAUPA</name>
<comment type="similarity">
    <text evidence="1">Belongs to the UreD family.</text>
</comment>
<accession>M2NFQ4</accession>
<dbReference type="AlphaFoldDB" id="M2NFQ4"/>
<evidence type="ECO:0000256" key="1">
    <source>
        <dbReference type="ARBA" id="ARBA00007177"/>
    </source>
</evidence>
<protein>
    <recommendedName>
        <fullName evidence="5">Urease accessory protein UreD</fullName>
    </recommendedName>
</protein>
<dbReference type="EMBL" id="KB445553">
    <property type="protein sequence ID" value="EMC98084.1"/>
    <property type="molecule type" value="Genomic_DNA"/>
</dbReference>
<organism evidence="3 4">
    <name type="scientific">Baudoinia panamericana (strain UAMH 10762)</name>
    <name type="common">Angels' share fungus</name>
    <name type="synonym">Baudoinia compniacensis (strain UAMH 10762)</name>
    <dbReference type="NCBI Taxonomy" id="717646"/>
    <lineage>
        <taxon>Eukaryota</taxon>
        <taxon>Fungi</taxon>
        <taxon>Dikarya</taxon>
        <taxon>Ascomycota</taxon>
        <taxon>Pezizomycotina</taxon>
        <taxon>Dothideomycetes</taxon>
        <taxon>Dothideomycetidae</taxon>
        <taxon>Mycosphaerellales</taxon>
        <taxon>Teratosphaeriaceae</taxon>
        <taxon>Baudoinia</taxon>
    </lineage>
</organism>
<evidence type="ECO:0000313" key="3">
    <source>
        <dbReference type="EMBL" id="EMC98084.1"/>
    </source>
</evidence>
<dbReference type="KEGG" id="bcom:BAUCODRAFT_412501"/>
<reference evidence="3" key="1">
    <citation type="journal article" date="2012" name="PLoS Pathog.">
        <title>Diverse lifestyles and strategies of plant pathogenesis encoded in the genomes of eighteen Dothideomycetes fungi.</title>
        <authorList>
            <person name="Ohm R.A."/>
            <person name="Feau N."/>
            <person name="Henrissat B."/>
            <person name="Schoch C.L."/>
            <person name="Horwitz B.A."/>
            <person name="Barry K.W."/>
            <person name="Condon B.J."/>
            <person name="Copeland A.C."/>
            <person name="Dhillon B."/>
            <person name="Glaser F."/>
            <person name="Hesse C.N."/>
            <person name="Kosti I."/>
            <person name="LaButti K."/>
            <person name="Lindquist E.A."/>
            <person name="Lucas S."/>
            <person name="Salamov A.A."/>
            <person name="Bradshaw R.E."/>
            <person name="Ciuffetti L."/>
            <person name="Hamelin R.C."/>
            <person name="Kema G.H.J."/>
            <person name="Lawrence C."/>
            <person name="Scott J.A."/>
            <person name="Spatafora J.W."/>
            <person name="Turgeon B.G."/>
            <person name="de Wit P.J.G.M."/>
            <person name="Zhong S."/>
            <person name="Goodwin S.B."/>
            <person name="Grigoriev I.V."/>
        </authorList>
    </citation>
    <scope>NUCLEOTIDE SEQUENCE [LARGE SCALE GENOMIC DNA]</scope>
    <source>
        <strain evidence="3">UAMH 10762</strain>
    </source>
</reference>
<dbReference type="Proteomes" id="UP000011761">
    <property type="component" value="Unassembled WGS sequence"/>
</dbReference>
<dbReference type="HOGENOM" id="CLU_021703_2_0_1"/>
<gene>
    <name evidence="3" type="ORF">BAUCODRAFT_412501</name>
</gene>
<dbReference type="OMA" id="NWSDHAP"/>
<keyword evidence="2" id="KW-0143">Chaperone</keyword>
<dbReference type="OrthoDB" id="5550464at2759"/>
<dbReference type="HAMAP" id="MF_01384">
    <property type="entry name" value="UreD"/>
    <property type="match status" value="1"/>
</dbReference>
<proteinExistence type="inferred from homology"/>
<keyword evidence="4" id="KW-1185">Reference proteome</keyword>